<feature type="region of interest" description="Disordered" evidence="5">
    <location>
        <begin position="110"/>
        <end position="136"/>
    </location>
</feature>
<dbReference type="EMBL" id="QUOT01000001">
    <property type="protein sequence ID" value="REL29813.1"/>
    <property type="molecule type" value="Genomic_DNA"/>
</dbReference>
<dbReference type="Gene3D" id="1.10.10.10">
    <property type="entry name" value="Winged helix-like DNA-binding domain superfamily/Winged helix DNA-binding domain"/>
    <property type="match status" value="1"/>
</dbReference>
<keyword evidence="8" id="KW-1185">Reference proteome</keyword>
<name>A0A3E0TZL8_9GAMM</name>
<dbReference type="PROSITE" id="PS50931">
    <property type="entry name" value="HTH_LYSR"/>
    <property type="match status" value="1"/>
</dbReference>
<dbReference type="Gene3D" id="3.40.190.10">
    <property type="entry name" value="Periplasmic binding protein-like II"/>
    <property type="match status" value="2"/>
</dbReference>
<dbReference type="SUPFAM" id="SSF53850">
    <property type="entry name" value="Periplasmic binding protein-like II"/>
    <property type="match status" value="1"/>
</dbReference>
<dbReference type="AlphaFoldDB" id="A0A3E0TZL8"/>
<dbReference type="RefSeq" id="WP_116013835.1">
    <property type="nucleotide sequence ID" value="NZ_QUOT01000001.1"/>
</dbReference>
<dbReference type="Proteomes" id="UP000256899">
    <property type="component" value="Unassembled WGS sequence"/>
</dbReference>
<dbReference type="Pfam" id="PF00126">
    <property type="entry name" value="HTH_1"/>
    <property type="match status" value="1"/>
</dbReference>
<evidence type="ECO:0000256" key="3">
    <source>
        <dbReference type="ARBA" id="ARBA00023125"/>
    </source>
</evidence>
<evidence type="ECO:0000256" key="4">
    <source>
        <dbReference type="ARBA" id="ARBA00023163"/>
    </source>
</evidence>
<evidence type="ECO:0000256" key="2">
    <source>
        <dbReference type="ARBA" id="ARBA00023015"/>
    </source>
</evidence>
<keyword evidence="3" id="KW-0238">DNA-binding</keyword>
<dbReference type="SUPFAM" id="SSF46785">
    <property type="entry name" value="Winged helix' DNA-binding domain"/>
    <property type="match status" value="1"/>
</dbReference>
<feature type="domain" description="HTH lysR-type" evidence="6">
    <location>
        <begin position="1"/>
        <end position="58"/>
    </location>
</feature>
<dbReference type="Pfam" id="PF03466">
    <property type="entry name" value="LysR_substrate"/>
    <property type="match status" value="1"/>
</dbReference>
<dbReference type="CDD" id="cd05466">
    <property type="entry name" value="PBP2_LTTR_substrate"/>
    <property type="match status" value="1"/>
</dbReference>
<reference evidence="8" key="1">
    <citation type="submission" date="2018-08" db="EMBL/GenBank/DDBJ databases">
        <title>Thalassotalea euphylliae genome.</title>
        <authorList>
            <person name="Summers S."/>
            <person name="Rice S.A."/>
            <person name="Freckelton M.L."/>
            <person name="Nedved B.T."/>
            <person name="Hadfield M.G."/>
        </authorList>
    </citation>
    <scope>NUCLEOTIDE SEQUENCE [LARGE SCALE GENOMIC DNA]</scope>
    <source>
        <strain evidence="8">H3</strain>
    </source>
</reference>
<keyword evidence="4" id="KW-0804">Transcription</keyword>
<evidence type="ECO:0000313" key="7">
    <source>
        <dbReference type="EMBL" id="REL29813.1"/>
    </source>
</evidence>
<proteinExistence type="inferred from homology"/>
<organism evidence="7 8">
    <name type="scientific">Thalassotalea euphylliae</name>
    <dbReference type="NCBI Taxonomy" id="1655234"/>
    <lineage>
        <taxon>Bacteria</taxon>
        <taxon>Pseudomonadati</taxon>
        <taxon>Pseudomonadota</taxon>
        <taxon>Gammaproteobacteria</taxon>
        <taxon>Alteromonadales</taxon>
        <taxon>Colwelliaceae</taxon>
        <taxon>Thalassotalea</taxon>
    </lineage>
</organism>
<dbReference type="InterPro" id="IPR000847">
    <property type="entry name" value="LysR_HTH_N"/>
</dbReference>
<comment type="caution">
    <text evidence="7">The sequence shown here is derived from an EMBL/GenBank/DDBJ whole genome shotgun (WGS) entry which is preliminary data.</text>
</comment>
<dbReference type="InterPro" id="IPR005119">
    <property type="entry name" value="LysR_subst-bd"/>
</dbReference>
<dbReference type="GO" id="GO:0000976">
    <property type="term" value="F:transcription cis-regulatory region binding"/>
    <property type="evidence" value="ECO:0007669"/>
    <property type="project" value="TreeGrafter"/>
</dbReference>
<dbReference type="InterPro" id="IPR036390">
    <property type="entry name" value="WH_DNA-bd_sf"/>
</dbReference>
<evidence type="ECO:0000259" key="6">
    <source>
        <dbReference type="PROSITE" id="PS50931"/>
    </source>
</evidence>
<evidence type="ECO:0000313" key="8">
    <source>
        <dbReference type="Proteomes" id="UP000256899"/>
    </source>
</evidence>
<accession>A0A3E0TZL8</accession>
<sequence length="313" mass="34600">MDTADLEKFIVLANNQNMQQTAAHFQTSPSVISKALKRLESSLNTQLFDRVGKYIQLNSQGAQLLPKAVELVTNAKQIQGLFDNESSRHVRVAGPAIILARWASVIARSNHQQKKQQKKQQNQQINSEEKRDANSPNLTCESITFDTCFEQLAVNKVLKGAADIALVTEQVTEEINGQLPNNISRLSLGSLDMVVACAVGHPLAKTNPSVNELSEYDFVVPQRSPYCGELRGIGCDGWNEQLIPRNKPVIADDLSVLAQLVKSGLYLGYVPSYWAREQQLIALNIADVTTETEQQIAISWQPELLNMLGSGFN</sequence>
<dbReference type="PANTHER" id="PTHR30126:SF94">
    <property type="entry name" value="LYSR FAMILY TRANSCRIPTIONAL REGULATOR"/>
    <property type="match status" value="1"/>
</dbReference>
<protein>
    <submittedName>
        <fullName evidence="7">LysR family transcriptional regulator</fullName>
    </submittedName>
</protein>
<dbReference type="PANTHER" id="PTHR30126">
    <property type="entry name" value="HTH-TYPE TRANSCRIPTIONAL REGULATOR"/>
    <property type="match status" value="1"/>
</dbReference>
<keyword evidence="2" id="KW-0805">Transcription regulation</keyword>
<gene>
    <name evidence="7" type="ORF">DXX94_03310</name>
</gene>
<evidence type="ECO:0000256" key="5">
    <source>
        <dbReference type="SAM" id="MobiDB-lite"/>
    </source>
</evidence>
<dbReference type="InterPro" id="IPR036388">
    <property type="entry name" value="WH-like_DNA-bd_sf"/>
</dbReference>
<comment type="similarity">
    <text evidence="1">Belongs to the LysR transcriptional regulatory family.</text>
</comment>
<dbReference type="GO" id="GO:0003700">
    <property type="term" value="F:DNA-binding transcription factor activity"/>
    <property type="evidence" value="ECO:0007669"/>
    <property type="project" value="InterPro"/>
</dbReference>
<evidence type="ECO:0000256" key="1">
    <source>
        <dbReference type="ARBA" id="ARBA00009437"/>
    </source>
</evidence>